<evidence type="ECO:0000313" key="1">
    <source>
        <dbReference type="EMBL" id="MDR7305178.1"/>
    </source>
</evidence>
<dbReference type="Proteomes" id="UP001268089">
    <property type="component" value="Unassembled WGS sequence"/>
</dbReference>
<proteinExistence type="predicted"/>
<evidence type="ECO:0000313" key="2">
    <source>
        <dbReference type="Proteomes" id="UP001268089"/>
    </source>
</evidence>
<dbReference type="RefSeq" id="WP_310339073.1">
    <property type="nucleotide sequence ID" value="NZ_JAVDXO010000001.1"/>
</dbReference>
<protein>
    <submittedName>
        <fullName evidence="1">Anti-sigma factor RsiW</fullName>
    </submittedName>
</protein>
<sequence length="274" mass="29847">MTTPPPSSALSEDTLHALVDGRLDVAQRIAIEALLVQDPEAQASVARWRQQRTLLQGLHAELLHEAPPTHLTQAALGAVGDPRANAAWRWGGLAASILLSFTVGWFAHGQWRTTEQLAQQTPRKPTADFVRQASLAHAVYAPEVRHPVEVGSAEQEHLVKWLSKRLGRPLKVPDLTGQGYELVGGRLLPGDAGVTAVRAQFMFQNTAGERLTLYLGAVQGDGAGVNTQESAFRFANEGTISSFYWVDQGFGYALTGPVPRDRLMQLAQTVYQQL</sequence>
<dbReference type="EMBL" id="JAVDXO010000001">
    <property type="protein sequence ID" value="MDR7305178.1"/>
    <property type="molecule type" value="Genomic_DNA"/>
</dbReference>
<reference evidence="1 2" key="1">
    <citation type="submission" date="2023-07" db="EMBL/GenBank/DDBJ databases">
        <title>Sorghum-associated microbial communities from plants grown in Nebraska, USA.</title>
        <authorList>
            <person name="Schachtman D."/>
        </authorList>
    </citation>
    <scope>NUCLEOTIDE SEQUENCE [LARGE SCALE GENOMIC DNA]</scope>
    <source>
        <strain evidence="1 2">BE308</strain>
    </source>
</reference>
<name>A0ABU1ZII3_9BURK</name>
<gene>
    <name evidence="1" type="ORF">J2X15_000444</name>
</gene>
<accession>A0ABU1ZII3</accession>
<comment type="caution">
    <text evidence="1">The sequence shown here is derived from an EMBL/GenBank/DDBJ whole genome shotgun (WGS) entry which is preliminary data.</text>
</comment>
<keyword evidence="2" id="KW-1185">Reference proteome</keyword>
<organism evidence="1 2">
    <name type="scientific">Rhodoferax saidenbachensis</name>
    <dbReference type="NCBI Taxonomy" id="1484693"/>
    <lineage>
        <taxon>Bacteria</taxon>
        <taxon>Pseudomonadati</taxon>
        <taxon>Pseudomonadota</taxon>
        <taxon>Betaproteobacteria</taxon>
        <taxon>Burkholderiales</taxon>
        <taxon>Comamonadaceae</taxon>
        <taxon>Rhodoferax</taxon>
    </lineage>
</organism>